<dbReference type="GeneID" id="33319039"/>
<feature type="transmembrane region" description="Helical" evidence="1">
    <location>
        <begin position="12"/>
        <end position="29"/>
    </location>
</feature>
<evidence type="ECO:0000256" key="1">
    <source>
        <dbReference type="SAM" id="Phobius"/>
    </source>
</evidence>
<accession>A0A2Z2M771</accession>
<proteinExistence type="predicted"/>
<sequence length="67" mass="7140">MAVKAETGKEVTIGLVAILLTLLFVLFAFLLHNVVWIVVGMLFTVGFALYAAEAHGIGFFSKPKAGS</sequence>
<evidence type="ECO:0000313" key="2">
    <source>
        <dbReference type="EMBL" id="ASJ02027.1"/>
    </source>
</evidence>
<dbReference type="OrthoDB" id="102458at2157"/>
<dbReference type="RefSeq" id="WP_088857296.1">
    <property type="nucleotide sequence ID" value="NZ_CP014862.1"/>
</dbReference>
<dbReference type="Proteomes" id="UP000250179">
    <property type="component" value="Chromosome"/>
</dbReference>
<gene>
    <name evidence="2" type="ORF">A3L09_01475</name>
</gene>
<reference evidence="2 3" key="1">
    <citation type="submission" date="2016-03" db="EMBL/GenBank/DDBJ databases">
        <title>Complete genome sequence of Thermococcus profundus strain DT5432.</title>
        <authorList>
            <person name="Oger P.M."/>
        </authorList>
    </citation>
    <scope>NUCLEOTIDE SEQUENCE [LARGE SCALE GENOMIC DNA]</scope>
    <source>
        <strain evidence="2 3">DT 5432</strain>
    </source>
</reference>
<organism evidence="2 3">
    <name type="scientific">Thermococcus profundus</name>
    <dbReference type="NCBI Taxonomy" id="49899"/>
    <lineage>
        <taxon>Archaea</taxon>
        <taxon>Methanobacteriati</taxon>
        <taxon>Methanobacteriota</taxon>
        <taxon>Thermococci</taxon>
        <taxon>Thermococcales</taxon>
        <taxon>Thermococcaceae</taxon>
        <taxon>Thermococcus</taxon>
    </lineage>
</organism>
<keyword evidence="1" id="KW-0472">Membrane</keyword>
<name>A0A2Z2M771_THEPR</name>
<keyword evidence="1" id="KW-1133">Transmembrane helix</keyword>
<keyword evidence="3" id="KW-1185">Reference proteome</keyword>
<dbReference type="KEGG" id="tprf:A3L09_01475"/>
<keyword evidence="1" id="KW-0812">Transmembrane</keyword>
<feature type="transmembrane region" description="Helical" evidence="1">
    <location>
        <begin position="35"/>
        <end position="52"/>
    </location>
</feature>
<protein>
    <submittedName>
        <fullName evidence="2">Uncharacterized protein</fullName>
    </submittedName>
</protein>
<dbReference type="AlphaFoldDB" id="A0A2Z2M771"/>
<dbReference type="EMBL" id="CP014862">
    <property type="protein sequence ID" value="ASJ02027.1"/>
    <property type="molecule type" value="Genomic_DNA"/>
</dbReference>
<evidence type="ECO:0000313" key="3">
    <source>
        <dbReference type="Proteomes" id="UP000250179"/>
    </source>
</evidence>